<dbReference type="InterPro" id="IPR008538">
    <property type="entry name" value="Uma2"/>
</dbReference>
<feature type="domain" description="Putative restriction endonuclease" evidence="2">
    <location>
        <begin position="58"/>
        <end position="182"/>
    </location>
</feature>
<organism evidence="3 4">
    <name type="scientific">Petrachloros mirabilis ULC683</name>
    <dbReference type="NCBI Taxonomy" id="2781853"/>
    <lineage>
        <taxon>Bacteria</taxon>
        <taxon>Bacillati</taxon>
        <taxon>Cyanobacteriota</taxon>
        <taxon>Cyanophyceae</taxon>
        <taxon>Synechococcales</taxon>
        <taxon>Petrachlorosaceae</taxon>
        <taxon>Petrachloros</taxon>
        <taxon>Petrachloros mirabilis</taxon>
    </lineage>
</organism>
<feature type="coiled-coil region" evidence="1">
    <location>
        <begin position="210"/>
        <end position="240"/>
    </location>
</feature>
<evidence type="ECO:0000313" key="4">
    <source>
        <dbReference type="Proteomes" id="UP000607397"/>
    </source>
</evidence>
<proteinExistence type="predicted"/>
<evidence type="ECO:0000256" key="1">
    <source>
        <dbReference type="SAM" id="Coils"/>
    </source>
</evidence>
<keyword evidence="1" id="KW-0175">Coiled coil</keyword>
<gene>
    <name evidence="3" type="ORF">GS597_07805</name>
</gene>
<dbReference type="EMBL" id="WVIC01000012">
    <property type="protein sequence ID" value="NCJ06415.1"/>
    <property type="molecule type" value="Genomic_DNA"/>
</dbReference>
<dbReference type="PANTHER" id="PTHR33352:SF3">
    <property type="entry name" value="SLR1612 PROTEIN"/>
    <property type="match status" value="1"/>
</dbReference>
<dbReference type="AlphaFoldDB" id="A0A8K2A7T3"/>
<evidence type="ECO:0000259" key="2">
    <source>
        <dbReference type="Pfam" id="PF05685"/>
    </source>
</evidence>
<name>A0A8K2A7T3_9CYAN</name>
<dbReference type="Pfam" id="PF05685">
    <property type="entry name" value="Uma2"/>
    <property type="match status" value="1"/>
</dbReference>
<accession>A0A8K2A7T3</accession>
<keyword evidence="4" id="KW-1185">Reference proteome</keyword>
<dbReference type="Proteomes" id="UP000607397">
    <property type="component" value="Unassembled WGS sequence"/>
</dbReference>
<sequence length="271" mass="30945">MVQVGPQRLHVTWETLPEDFVLPDDPVENIQHPFLAAALTDALATAGRITPEMLVASNFGLVSTIGGQTVVKAPDWLWVPRVNPVLPGVNRRSYTPYLEGDGVAVVMEFLSDTEMGEYSYRPTYPYGKLYYYEQILKVPTYVIFDQKLLSLAVRRLEDGRYVNESPNAHGHYWIPELQLWLGLWEGERVGVVTHWLRWWNEAGHLLLWASEQSLLERQRAEQERQRAEQEREVRRAAAAKLLAMGLSIEQVAEALQLSTAEVQAQQETEHP</sequence>
<dbReference type="PANTHER" id="PTHR33352">
    <property type="entry name" value="SLR1095 PROTEIN"/>
    <property type="match status" value="1"/>
</dbReference>
<evidence type="ECO:0000313" key="3">
    <source>
        <dbReference type="EMBL" id="NCJ06415.1"/>
    </source>
</evidence>
<reference evidence="3" key="1">
    <citation type="submission" date="2019-12" db="EMBL/GenBank/DDBJ databases">
        <title>High-Quality draft genome sequences of three cyanobacteria isolated from the limestone walls of the Old Cathedral of Coimbra.</title>
        <authorList>
            <person name="Tiago I."/>
            <person name="Soares F."/>
            <person name="Portugal A."/>
        </authorList>
    </citation>
    <scope>NUCLEOTIDE SEQUENCE [LARGE SCALE GENOMIC DNA]</scope>
    <source>
        <strain evidence="3">C</strain>
    </source>
</reference>
<dbReference type="RefSeq" id="WP_161824892.1">
    <property type="nucleotide sequence ID" value="NZ_WVIC01000012.1"/>
</dbReference>
<comment type="caution">
    <text evidence="3">The sequence shown here is derived from an EMBL/GenBank/DDBJ whole genome shotgun (WGS) entry which is preliminary data.</text>
</comment>
<protein>
    <recommendedName>
        <fullName evidence="2">Putative restriction endonuclease domain-containing protein</fullName>
    </recommendedName>
</protein>